<evidence type="ECO:0000256" key="3">
    <source>
        <dbReference type="SAM" id="SignalP"/>
    </source>
</evidence>
<feature type="signal peptide" evidence="3">
    <location>
        <begin position="1"/>
        <end position="25"/>
    </location>
</feature>
<evidence type="ECO:0000256" key="1">
    <source>
        <dbReference type="ARBA" id="ARBA00022737"/>
    </source>
</evidence>
<accession>A0ABX7P2R2</accession>
<feature type="domain" description="N,N-dimethylformamidase beta subunit-like C-terminal" evidence="4">
    <location>
        <begin position="152"/>
        <end position="520"/>
    </location>
</feature>
<dbReference type="PANTHER" id="PTHR46388:SF2">
    <property type="entry name" value="NHL REPEAT-CONTAINING PROTEIN 2"/>
    <property type="match status" value="1"/>
</dbReference>
<dbReference type="Pfam" id="PF20254">
    <property type="entry name" value="DMFA2_C"/>
    <property type="match status" value="1"/>
</dbReference>
<evidence type="ECO:0000256" key="2">
    <source>
        <dbReference type="SAM" id="MobiDB-lite"/>
    </source>
</evidence>
<name>A0ABX7P2R2_9BACT</name>
<dbReference type="Proteomes" id="UP000662747">
    <property type="component" value="Chromosome"/>
</dbReference>
<reference evidence="5 6" key="1">
    <citation type="submission" date="2021-02" db="EMBL/GenBank/DDBJ databases">
        <title>De Novo genome assembly of isolated myxobacteria.</title>
        <authorList>
            <person name="Stevens D.C."/>
        </authorList>
    </citation>
    <scope>NUCLEOTIDE SEQUENCE [LARGE SCALE GENOMIC DNA]</scope>
    <source>
        <strain evidence="6">SCPEA02</strain>
    </source>
</reference>
<dbReference type="InterPro" id="IPR011042">
    <property type="entry name" value="6-blade_b-propeller_TolB-like"/>
</dbReference>
<keyword evidence="1" id="KW-0677">Repeat</keyword>
<organism evidence="5 6">
    <name type="scientific">Pyxidicoccus parkwayensis</name>
    <dbReference type="NCBI Taxonomy" id="2813578"/>
    <lineage>
        <taxon>Bacteria</taxon>
        <taxon>Pseudomonadati</taxon>
        <taxon>Myxococcota</taxon>
        <taxon>Myxococcia</taxon>
        <taxon>Myxococcales</taxon>
        <taxon>Cystobacterineae</taxon>
        <taxon>Myxococcaceae</taxon>
        <taxon>Pyxidicoccus</taxon>
    </lineage>
</organism>
<gene>
    <name evidence="5" type="ORF">JY651_07315</name>
</gene>
<evidence type="ECO:0000313" key="6">
    <source>
        <dbReference type="Proteomes" id="UP000662747"/>
    </source>
</evidence>
<feature type="region of interest" description="Disordered" evidence="2">
    <location>
        <begin position="27"/>
        <end position="110"/>
    </location>
</feature>
<dbReference type="InterPro" id="IPR046540">
    <property type="entry name" value="DMFA2_C"/>
</dbReference>
<keyword evidence="6" id="KW-1185">Reference proteome</keyword>
<dbReference type="PROSITE" id="PS51257">
    <property type="entry name" value="PROKAR_LIPOPROTEIN"/>
    <property type="match status" value="1"/>
</dbReference>
<feature type="compositionally biased region" description="Acidic residues" evidence="2">
    <location>
        <begin position="65"/>
        <end position="79"/>
    </location>
</feature>
<sequence length="872" mass="93169">MARGARWWMVACGLALLFAWGGCHEQPAPERPDRGDRHDEPPLEDGHDGGDGGFHPGILDAGTDAGDEVDPDGGTEEPDAGLPPEPPPPRDADAVRKENQRPGTTAWRINRDVGDRVANSNEIEGYALEATVKQGDTLRVAVSLSAAKTYRWSVYRLGHYGGAGGREMARGGPLKGVKQAECPTDPDTGVIACTWAPSLEIPIGADWVRGVYVVKLVREDRYQRYVPFFVRDANPRSEVAVLVPTATWAAYNTWGGTSLYDDKFQVMKPHGVGRAFRSSYDRPFYRGQGTGHLLTDDISLVQWLEAQGLDVGYFTDEDLDSSYDFLAGAKAFIISGHDEYWSAKDRDHADRALAEGRSVLNLGANNAYWQVRLEPAADGRPRRVVTCYKGHEDDPFKDSRRTVKFRDGPVGRPENALLGVQFSSRWHQFGFPTVITAPNHWALEGTGLKAGDTLWMANGYELDQLVNNGATPQGVDVLAESPALSLQMAFGFGHMVVRKHGPAYVFSAGGIDFVRTLASEDMADPRAARIVANVLYKALGRPVPEGLVEFQRKNVTPPQGPFTPDVETVAGQPGKRPRPGTSVASDALGAPVAVTVLPDGGWAVADALANAVKRVSPDGTVRTVLTGLSGPMGIAADAEGNIFVADTDAHVIRRIPADGGRAEVFAGTTPGMQDGPARGAAFNQPAGLALTPDGTGLLVADLNNGVIRRIDLVSLGNPVTTLQGDWMYRPSAVAVSADGDTLYVVETGMARVVRIRNGVTSVVAGTTPGYRDGKPETAQFLPYLGIAVMQDGSVAVSDPGNYRVRRILFDTDGSPKQVTTMAGSGHYGNADGPGDHASFVLPAGLAVGPDGRLYVADSGNGLLRAVMPCERH</sequence>
<dbReference type="InterPro" id="IPR001258">
    <property type="entry name" value="NHL_repeat"/>
</dbReference>
<dbReference type="Gene3D" id="2.40.10.500">
    <property type="match status" value="1"/>
</dbReference>
<feature type="compositionally biased region" description="Basic and acidic residues" evidence="2">
    <location>
        <begin position="88"/>
        <end position="100"/>
    </location>
</feature>
<protein>
    <submittedName>
        <fullName evidence="5">Hemolysin</fullName>
    </submittedName>
</protein>
<dbReference type="Gene3D" id="2.120.10.30">
    <property type="entry name" value="TolB, C-terminal domain"/>
    <property type="match status" value="2"/>
</dbReference>
<feature type="chain" id="PRO_5045187118" evidence="3">
    <location>
        <begin position="26"/>
        <end position="872"/>
    </location>
</feature>
<dbReference type="RefSeq" id="WP_206726307.1">
    <property type="nucleotide sequence ID" value="NZ_CP071090.1"/>
</dbReference>
<evidence type="ECO:0000259" key="4">
    <source>
        <dbReference type="Pfam" id="PF20254"/>
    </source>
</evidence>
<feature type="region of interest" description="Disordered" evidence="2">
    <location>
        <begin position="555"/>
        <end position="584"/>
    </location>
</feature>
<dbReference type="EMBL" id="CP071090">
    <property type="protein sequence ID" value="QSQ24746.1"/>
    <property type="molecule type" value="Genomic_DNA"/>
</dbReference>
<dbReference type="Pfam" id="PF01436">
    <property type="entry name" value="NHL"/>
    <property type="match status" value="1"/>
</dbReference>
<dbReference type="PANTHER" id="PTHR46388">
    <property type="entry name" value="NHL REPEAT-CONTAINING PROTEIN 2"/>
    <property type="match status" value="1"/>
</dbReference>
<keyword evidence="3" id="KW-0732">Signal</keyword>
<evidence type="ECO:0000313" key="5">
    <source>
        <dbReference type="EMBL" id="QSQ24746.1"/>
    </source>
</evidence>
<proteinExistence type="predicted"/>
<feature type="compositionally biased region" description="Basic and acidic residues" evidence="2">
    <location>
        <begin position="27"/>
        <end position="50"/>
    </location>
</feature>
<dbReference type="SUPFAM" id="SSF101898">
    <property type="entry name" value="NHL repeat"/>
    <property type="match status" value="1"/>
</dbReference>